<keyword evidence="3" id="KW-0479">Metal-binding</keyword>
<dbReference type="InterPro" id="IPR041677">
    <property type="entry name" value="DNA2/NAM7_AAA_11"/>
</dbReference>
<dbReference type="CDD" id="cd18808">
    <property type="entry name" value="SF1_C_Upf1"/>
    <property type="match status" value="1"/>
</dbReference>
<evidence type="ECO:0000313" key="11">
    <source>
        <dbReference type="EMBL" id="CAL8088270.1"/>
    </source>
</evidence>
<evidence type="ECO:0000259" key="10">
    <source>
        <dbReference type="PROSITE" id="PS51981"/>
    </source>
</evidence>
<evidence type="ECO:0000256" key="7">
    <source>
        <dbReference type="ARBA" id="ARBA00022859"/>
    </source>
</evidence>
<feature type="coiled-coil region" evidence="8">
    <location>
        <begin position="976"/>
        <end position="1003"/>
    </location>
</feature>
<dbReference type="SUPFAM" id="SSF52540">
    <property type="entry name" value="P-loop containing nucleoside triphosphate hydrolases"/>
    <property type="match status" value="1"/>
</dbReference>
<evidence type="ECO:0000256" key="5">
    <source>
        <dbReference type="ARBA" id="ARBA00022771"/>
    </source>
</evidence>
<keyword evidence="4" id="KW-0677">Repeat</keyword>
<dbReference type="Gene3D" id="3.40.50.300">
    <property type="entry name" value="P-loop containing nucleotide triphosphate hydrolases"/>
    <property type="match status" value="3"/>
</dbReference>
<feature type="compositionally biased region" description="Gly residues" evidence="9">
    <location>
        <begin position="19"/>
        <end position="34"/>
    </location>
</feature>
<feature type="compositionally biased region" description="Low complexity" evidence="9">
    <location>
        <begin position="1"/>
        <end position="15"/>
    </location>
</feature>
<keyword evidence="6" id="KW-0862">Zinc</keyword>
<evidence type="ECO:0000256" key="9">
    <source>
        <dbReference type="SAM" id="MobiDB-lite"/>
    </source>
</evidence>
<dbReference type="InterPro" id="IPR027417">
    <property type="entry name" value="P-loop_NTPase"/>
</dbReference>
<evidence type="ECO:0000256" key="1">
    <source>
        <dbReference type="ARBA" id="ARBA00004496"/>
    </source>
</evidence>
<dbReference type="InterPro" id="IPR000967">
    <property type="entry name" value="Znf_NFX1"/>
</dbReference>
<keyword evidence="2" id="KW-0963">Cytoplasm</keyword>
<dbReference type="InterPro" id="IPR057373">
    <property type="entry name" value="ZNFX1"/>
</dbReference>
<dbReference type="InterPro" id="IPR045055">
    <property type="entry name" value="DNA2/NAM7-like"/>
</dbReference>
<evidence type="ECO:0000256" key="3">
    <source>
        <dbReference type="ARBA" id="ARBA00022723"/>
    </source>
</evidence>
<gene>
    <name evidence="11" type="ORF">ODALV1_LOCUS7002</name>
</gene>
<dbReference type="InterPro" id="IPR047187">
    <property type="entry name" value="SF1_C_Upf1"/>
</dbReference>
<comment type="subcellular location">
    <subcellularLocation>
        <location evidence="1">Cytoplasm</location>
    </subcellularLocation>
</comment>
<evidence type="ECO:0000256" key="2">
    <source>
        <dbReference type="ARBA" id="ARBA00022490"/>
    </source>
</evidence>
<sequence>MMNAGGDRGRGASNRRGGRGGSRNGNQGRGGGGWHLNNVNRDGQQNMNIGIGNRNEFPGLMDADVSQPQNRGGGNRRRPYNNDRRGGGGGFNQNGARSHNQMQQGGAVGSDDDDERHVEMPRKFIKKERKFEGPVFGFKKLLKFLGTNPDEVVLSINKDKEDWEKFLESDDLHAEKLILTIQVIAEKVCADVPILKQQQASVITAACHSEKFMKKLMDAVSRPSVPTSRRNNSQSEMYVDCSPMKVINSVHQICEFVVKTLPHLAVDSLNSLLTLTMGASLAIDPSMCLLNKFKDLQDELRDYEIKTKTKEDQAKKRRLHGFDAADLVEFDQETPPDDIKDIDVIPTIDELCLVSEAFLRPNKTSGAYIDANHYLDVQFRLLREDFVRPLRKGVKTFLKDKQKFMQTGRMPLGEVRLYTEVSIKQVAKERDSIVYKIQLSERSYKKVKWDKSKRLLPGSLLVFTTVEQCFKDAYFAVVFNRNTKELEKGVVTVTWEGTPPAYDEGEEYLMLESEVYLEACRHTLETLKTIELGQFPMKKFIVDACSDVEAPHYLRDATSQLKVKLRSGEERYIAPLRADQWPSAVDFGLDDNQFLAFQAAITNEFTIIQGPPGTGKTFLGLKVAQVLLSNAALWKGDGVDTNPITVVCYTNHALDQFLEGILNYYTTEEIQPEIIRIGGRCKSEALAGFTLREVRNRNRRKLPKYYWAMEHDAKDRVNDLEAERANGMSEVTGLLHLEGIVDFEKLSSWNQIQVDYPKALWNCFQDLKWFGIDKHQLTNEHMTEDLVQAKVRDWFRVRNFPKNHKINRTNQQGHASAPVQRVPVVEPENDELEDDEDFDLDELLENRLLDDILLESETSVKTNLGRYLSYLPNCSKRSCEKSIKIMHQEIQNAVKAMDARQAYSYRASKGAALVELENRNKLLSEIFRLYAEQLLDLPDVTDLVNDIRSGTGAVHYNRLKMSERWALYFELVQRARISLAAKVADTERNLSNAQKELRNIIQHGDGLILKDCKVVGLTTTGAGKYNNLLRMMGSKIVIVEEAAEVLEAHIVTCITEKCEQLILIGDHRQLRPNPTVYELATKYNLDLSLFERMINNNLHCYSLKMQHRMRPDIADLVVGSIYDELLNHDSVKLYPDVKGVTKNVFFITHTEMEAAEKDSCSKSNLHEAKFLAGLCRYLVLQDYQPEQITVLTMYTGQMFLLKKEITNTRTCQGVRITCVDNFQGEENDIILLSLVRSNEEGNIGFLNIDNRICVALSRAKHGLYVIGNMNAMVNGKKKSKTWRVIKDKLEAQDECGESLELECQIHGTRTRIQTDKDFIKVPEGGCDQLCDTTLPCTHKCTRVCHVVDRQHKAYQCRLPCLKICENQLHPCKGRCFEKCPNCTVRIEKTLDCERKHKRMLPCHKTVDGIICTDQVEKTLPCTHKEVLACHVNIHDYKCKVKVVKKLRCEHSKELECHVDPMSIRCKEMTLKTLPCEHTQNDECWKSPETIKCQSIVSKRFLKCEHKVDVKCCDVTKPVACKSNCTTRLTCGHACVKLCHVDENPEHLGYECKKDCSKECEEGHKCKVKHHCYKPCPPCKDLVKRVLPCGHQIQLECHIDIAAYDCLEECQRILPDPHCRHKCQNLCFQPCGPCTIIVKKRAPCGHGQDVSCNELATKANCLELVTPTFVPACGHRDRMVPSVPCKYSDLPSEQVVLHCRKPCRYEFSPGAGGCGHICKGTCSSCFQSRLHVKCQDECGKQLVCGHVCDVPCSTVCPPCKKPCFMKCEHSACKKKCGDPCSDCKEKCTWSCSHAQCTKLCGEMCDREPCNEPCPKKLKCGHSCVGFCGEPCPPLCRDCDKEELTEVFLGNEEDDDARFIYLEDCGHTIELKGLEYWLCSSVGSRISAKTCPKCKTTIRNCRRFANLIRQHYKDVMTVKMRSFGNRANSNKLRDKWIDVISKDQILERVFPVFHARIQQFLVDVTVNRTGRTEIIPKNIDEFAMRSMDFIADGIQKEANDLFALQRNDKLVTPFFGKVTEVYRKSLGAMLDRQPLSKQEIHDFNKELDRIDYYKQLMMRRSLPPCNRDNVRAYPTYLRAKQLVTSTLPFTPQRKQEFKEMLKDLDDLLRSGLGISDRERKDILQAMGMGQGHWFKCPNGHVYLITECGGAMQESVCNECGARIGGGSHRLRDDNQLASEMDGAHRSAWPGGN</sequence>
<dbReference type="Pfam" id="PF20173">
    <property type="entry name" value="ZnF_RZ-type"/>
    <property type="match status" value="1"/>
</dbReference>
<reference evidence="11 12" key="1">
    <citation type="submission" date="2024-08" db="EMBL/GenBank/DDBJ databases">
        <authorList>
            <person name="Cucini C."/>
            <person name="Frati F."/>
        </authorList>
    </citation>
    <scope>NUCLEOTIDE SEQUENCE [LARGE SCALE GENOMIC DNA]</scope>
</reference>
<dbReference type="PANTHER" id="PTHR10887:SF341">
    <property type="entry name" value="NFX1-TYPE ZINC FINGER-CONTAINING PROTEIN 1"/>
    <property type="match status" value="1"/>
</dbReference>
<keyword evidence="7" id="KW-0391">Immunity</keyword>
<dbReference type="Pfam" id="PF13087">
    <property type="entry name" value="AAA_12"/>
    <property type="match status" value="1"/>
</dbReference>
<feature type="compositionally biased region" description="Polar residues" evidence="9">
    <location>
        <begin position="37"/>
        <end position="48"/>
    </location>
</feature>
<keyword evidence="5" id="KW-0863">Zinc-finger</keyword>
<dbReference type="InterPro" id="IPR046439">
    <property type="entry name" value="ZF_RZ_dom"/>
</dbReference>
<keyword evidence="8" id="KW-0175">Coiled coil</keyword>
<protein>
    <recommendedName>
        <fullName evidence="10">RZ-type domain-containing protein</fullName>
    </recommendedName>
</protein>
<comment type="caution">
    <text evidence="11">The sequence shown here is derived from an EMBL/GenBank/DDBJ whole genome shotgun (WGS) entry which is preliminary data.</text>
</comment>
<dbReference type="Proteomes" id="UP001642540">
    <property type="component" value="Unassembled WGS sequence"/>
</dbReference>
<feature type="domain" description="RZ-type" evidence="10">
    <location>
        <begin position="2112"/>
        <end position="2181"/>
    </location>
</feature>
<dbReference type="Pfam" id="PF25396">
    <property type="entry name" value="ZNFX1"/>
    <property type="match status" value="1"/>
</dbReference>
<evidence type="ECO:0000313" key="12">
    <source>
        <dbReference type="Proteomes" id="UP001642540"/>
    </source>
</evidence>
<dbReference type="Pfam" id="PF13086">
    <property type="entry name" value="AAA_11"/>
    <property type="match status" value="2"/>
</dbReference>
<evidence type="ECO:0000256" key="6">
    <source>
        <dbReference type="ARBA" id="ARBA00022833"/>
    </source>
</evidence>
<dbReference type="PANTHER" id="PTHR10887">
    <property type="entry name" value="DNA2/NAM7 HELICASE FAMILY"/>
    <property type="match status" value="1"/>
</dbReference>
<proteinExistence type="predicted"/>
<dbReference type="SMART" id="SM00438">
    <property type="entry name" value="ZnF_NFX"/>
    <property type="match status" value="7"/>
</dbReference>
<accession>A0ABP1QAB6</accession>
<dbReference type="CDD" id="cd06008">
    <property type="entry name" value="NF-X1-zinc-finger"/>
    <property type="match status" value="2"/>
</dbReference>
<name>A0ABP1QAB6_9HEXA</name>
<keyword evidence="12" id="KW-1185">Reference proteome</keyword>
<organism evidence="11 12">
    <name type="scientific">Orchesella dallaii</name>
    <dbReference type="NCBI Taxonomy" id="48710"/>
    <lineage>
        <taxon>Eukaryota</taxon>
        <taxon>Metazoa</taxon>
        <taxon>Ecdysozoa</taxon>
        <taxon>Arthropoda</taxon>
        <taxon>Hexapoda</taxon>
        <taxon>Collembola</taxon>
        <taxon>Entomobryomorpha</taxon>
        <taxon>Entomobryoidea</taxon>
        <taxon>Orchesellidae</taxon>
        <taxon>Orchesellinae</taxon>
        <taxon>Orchesella</taxon>
    </lineage>
</organism>
<feature type="coiled-coil region" evidence="8">
    <location>
        <begin position="286"/>
        <end position="313"/>
    </location>
</feature>
<feature type="region of interest" description="Disordered" evidence="9">
    <location>
        <begin position="1"/>
        <end position="116"/>
    </location>
</feature>
<dbReference type="EMBL" id="CAXLJM020000022">
    <property type="protein sequence ID" value="CAL8088270.1"/>
    <property type="molecule type" value="Genomic_DNA"/>
</dbReference>
<evidence type="ECO:0000256" key="4">
    <source>
        <dbReference type="ARBA" id="ARBA00022737"/>
    </source>
</evidence>
<evidence type="ECO:0000256" key="8">
    <source>
        <dbReference type="SAM" id="Coils"/>
    </source>
</evidence>
<dbReference type="InterPro" id="IPR041679">
    <property type="entry name" value="DNA2/NAM7-like_C"/>
</dbReference>
<dbReference type="PROSITE" id="PS51981">
    <property type="entry name" value="ZF_RZ"/>
    <property type="match status" value="1"/>
</dbReference>